<reference evidence="1" key="1">
    <citation type="submission" date="2014-09" db="EMBL/GenBank/DDBJ databases">
        <authorList>
            <person name="Magalhaes I.L.F."/>
            <person name="Oliveira U."/>
            <person name="Santos F.R."/>
            <person name="Vidigal T.H.D.A."/>
            <person name="Brescovit A.D."/>
            <person name="Santos A.J."/>
        </authorList>
    </citation>
    <scope>NUCLEOTIDE SEQUENCE</scope>
    <source>
        <tissue evidence="1">Shoot tissue taken approximately 20 cm above the soil surface</tissue>
    </source>
</reference>
<evidence type="ECO:0000313" key="1">
    <source>
        <dbReference type="EMBL" id="JAD40413.1"/>
    </source>
</evidence>
<name>A0A0A8ZRT2_ARUDO</name>
<proteinExistence type="predicted"/>
<accession>A0A0A8ZRT2</accession>
<dbReference type="AlphaFoldDB" id="A0A0A8ZRT2"/>
<reference evidence="1" key="2">
    <citation type="journal article" date="2015" name="Data Brief">
        <title>Shoot transcriptome of the giant reed, Arundo donax.</title>
        <authorList>
            <person name="Barrero R.A."/>
            <person name="Guerrero F.D."/>
            <person name="Moolhuijzen P."/>
            <person name="Goolsby J.A."/>
            <person name="Tidwell J."/>
            <person name="Bellgard S.E."/>
            <person name="Bellgard M.I."/>
        </authorList>
    </citation>
    <scope>NUCLEOTIDE SEQUENCE</scope>
    <source>
        <tissue evidence="1">Shoot tissue taken approximately 20 cm above the soil surface</tissue>
    </source>
</reference>
<dbReference type="EMBL" id="GBRH01257482">
    <property type="protein sequence ID" value="JAD40413.1"/>
    <property type="molecule type" value="Transcribed_RNA"/>
</dbReference>
<protein>
    <submittedName>
        <fullName evidence="1">Uncharacterized protein</fullName>
    </submittedName>
</protein>
<organism evidence="1">
    <name type="scientific">Arundo donax</name>
    <name type="common">Giant reed</name>
    <name type="synonym">Donax arundinaceus</name>
    <dbReference type="NCBI Taxonomy" id="35708"/>
    <lineage>
        <taxon>Eukaryota</taxon>
        <taxon>Viridiplantae</taxon>
        <taxon>Streptophyta</taxon>
        <taxon>Embryophyta</taxon>
        <taxon>Tracheophyta</taxon>
        <taxon>Spermatophyta</taxon>
        <taxon>Magnoliopsida</taxon>
        <taxon>Liliopsida</taxon>
        <taxon>Poales</taxon>
        <taxon>Poaceae</taxon>
        <taxon>PACMAD clade</taxon>
        <taxon>Arundinoideae</taxon>
        <taxon>Arundineae</taxon>
        <taxon>Arundo</taxon>
    </lineage>
</organism>
<sequence length="30" mass="3395">MLFIIDLSCACPQIMTRVGILCHPKQNHVL</sequence>